<dbReference type="InterPro" id="IPR018000">
    <property type="entry name" value="Neurotransmitter_ion_chnl_CS"/>
</dbReference>
<dbReference type="InterPro" id="IPR006201">
    <property type="entry name" value="Neur_channel"/>
</dbReference>
<dbReference type="NCBIfam" id="TIGR00860">
    <property type="entry name" value="LIC"/>
    <property type="match status" value="1"/>
</dbReference>
<dbReference type="CDD" id="cd19064">
    <property type="entry name" value="LGIC_TM_nAChR"/>
    <property type="match status" value="1"/>
</dbReference>
<evidence type="ECO:0000256" key="12">
    <source>
        <dbReference type="ARBA" id="ARBA00023170"/>
    </source>
</evidence>
<comment type="subcellular location">
    <subcellularLocation>
        <location evidence="17">Postsynaptic cell membrane</location>
        <topology evidence="17">Multi-pass membrane protein</topology>
    </subcellularLocation>
</comment>
<evidence type="ECO:0000256" key="6">
    <source>
        <dbReference type="ARBA" id="ARBA00022729"/>
    </source>
</evidence>
<dbReference type="CDD" id="cd19031">
    <property type="entry name" value="LGIC_ECD_nAChR_proto_alpha-like"/>
    <property type="match status" value="1"/>
</dbReference>
<reference evidence="21" key="2">
    <citation type="journal article" date="2011" name="Insect Biochem. Mol. Biol.">
        <title>Differential sensitivity of Ctenocephalides felis and Drosophila melanogaster nicotinic acetylcholine receptor a1 and a2 subunits in recombinant hybrid receptors to nicotinoids and neonicotinoid insecticides.</title>
        <authorList>
            <person name="Dederer H."/>
            <person name="Werr M."/>
            <person name="Ilg T."/>
        </authorList>
    </citation>
    <scope>NUCLEOTIDE SEQUENCE</scope>
</reference>
<feature type="domain" description="Neurotransmitter-gated ion-channel transmembrane" evidence="20">
    <location>
        <begin position="247"/>
        <end position="539"/>
    </location>
</feature>
<dbReference type="PRINTS" id="PR00254">
    <property type="entry name" value="NICOTINICR"/>
</dbReference>
<dbReference type="GO" id="GO:0007271">
    <property type="term" value="P:synaptic transmission, cholinergic"/>
    <property type="evidence" value="ECO:0007669"/>
    <property type="project" value="UniProtKB-ARBA"/>
</dbReference>
<dbReference type="Gene3D" id="1.20.58.390">
    <property type="entry name" value="Neurotransmitter-gated ion-channel transmembrane domain"/>
    <property type="match status" value="2"/>
</dbReference>
<name>E0WN28_CTEFE</name>
<evidence type="ECO:0000256" key="7">
    <source>
        <dbReference type="ARBA" id="ARBA00022989"/>
    </source>
</evidence>
<accession>E0WN28</accession>
<keyword evidence="5 18" id="KW-0812">Transmembrane</keyword>
<feature type="domain" description="Neurotransmitter-gated ion-channel ligand-binding" evidence="19">
    <location>
        <begin position="26"/>
        <end position="240"/>
    </location>
</feature>
<evidence type="ECO:0000256" key="16">
    <source>
        <dbReference type="ARBA" id="ARBA00023303"/>
    </source>
</evidence>
<feature type="transmembrane region" description="Helical" evidence="18">
    <location>
        <begin position="272"/>
        <end position="294"/>
    </location>
</feature>
<keyword evidence="6 18" id="KW-0732">Signal</keyword>
<keyword evidence="15" id="KW-1071">Ligand-gated ion channel</keyword>
<dbReference type="FunFam" id="1.20.58.390:FF:000012">
    <property type="entry name" value="Acetylcholine receptor subunit alpha-like"/>
    <property type="match status" value="1"/>
</dbReference>
<dbReference type="InterPro" id="IPR036719">
    <property type="entry name" value="Neuro-gated_channel_TM_sf"/>
</dbReference>
<feature type="transmembrane region" description="Helical" evidence="18">
    <location>
        <begin position="306"/>
        <end position="327"/>
    </location>
</feature>
<dbReference type="FunFam" id="1.20.58.390:FF:000022">
    <property type="entry name" value="Nicotinic acetylcholine receptor subunit alpha4"/>
    <property type="match status" value="1"/>
</dbReference>
<dbReference type="InterPro" id="IPR006202">
    <property type="entry name" value="Neur_chan_lig-bd"/>
</dbReference>
<keyword evidence="7 18" id="KW-1133">Transmembrane helix</keyword>
<gene>
    <name evidence="21" type="primary">nicra1</name>
</gene>
<dbReference type="InterPro" id="IPR036734">
    <property type="entry name" value="Neur_chan_lig-bd_sf"/>
</dbReference>
<proteinExistence type="evidence at transcript level"/>
<evidence type="ECO:0000259" key="20">
    <source>
        <dbReference type="Pfam" id="PF02932"/>
    </source>
</evidence>
<keyword evidence="11" id="KW-1015">Disulfide bond</keyword>
<dbReference type="PROSITE" id="PS00236">
    <property type="entry name" value="NEUROTR_ION_CHANNEL"/>
    <property type="match status" value="1"/>
</dbReference>
<evidence type="ECO:0000256" key="5">
    <source>
        <dbReference type="ARBA" id="ARBA00022692"/>
    </source>
</evidence>
<evidence type="ECO:0000256" key="3">
    <source>
        <dbReference type="ARBA" id="ARBA00022448"/>
    </source>
</evidence>
<dbReference type="InterPro" id="IPR006029">
    <property type="entry name" value="Neurotrans-gated_channel_TM"/>
</dbReference>
<feature type="chain" id="PRO_5022258877" evidence="18">
    <location>
        <begin position="22"/>
        <end position="575"/>
    </location>
</feature>
<evidence type="ECO:0000259" key="19">
    <source>
        <dbReference type="Pfam" id="PF02931"/>
    </source>
</evidence>
<protein>
    <submittedName>
        <fullName evidence="21">Nicotinic acetylcholine receptor</fullName>
    </submittedName>
</protein>
<evidence type="ECO:0000256" key="9">
    <source>
        <dbReference type="ARBA" id="ARBA00023065"/>
    </source>
</evidence>
<reference evidence="21" key="1">
    <citation type="submission" date="2010-09" db="EMBL/GenBank/DDBJ databases">
        <authorList>
            <person name="Ilg T.S."/>
        </authorList>
    </citation>
    <scope>NUCLEOTIDE SEQUENCE</scope>
</reference>
<feature type="transmembrane region" description="Helical" evidence="18">
    <location>
        <begin position="241"/>
        <end position="265"/>
    </location>
</feature>
<evidence type="ECO:0000256" key="4">
    <source>
        <dbReference type="ARBA" id="ARBA00022475"/>
    </source>
</evidence>
<feature type="signal peptide" evidence="18">
    <location>
        <begin position="1"/>
        <end position="21"/>
    </location>
</feature>
<dbReference type="SUPFAM" id="SSF90112">
    <property type="entry name" value="Neurotransmitter-gated ion-channel transmembrane pore"/>
    <property type="match status" value="1"/>
</dbReference>
<keyword evidence="10 18" id="KW-0472">Membrane</keyword>
<dbReference type="GO" id="GO:0022848">
    <property type="term" value="F:acetylcholine-gated monoatomic cation-selective channel activity"/>
    <property type="evidence" value="ECO:0007669"/>
    <property type="project" value="InterPro"/>
</dbReference>
<keyword evidence="4" id="KW-1003">Cell membrane</keyword>
<evidence type="ECO:0000256" key="11">
    <source>
        <dbReference type="ARBA" id="ARBA00023157"/>
    </source>
</evidence>
<evidence type="ECO:0000256" key="17">
    <source>
        <dbReference type="ARBA" id="ARBA00034104"/>
    </source>
</evidence>
<keyword evidence="14" id="KW-0628">Postsynaptic cell membrane</keyword>
<dbReference type="Pfam" id="PF02931">
    <property type="entry name" value="Neur_chan_LBD"/>
    <property type="match status" value="1"/>
</dbReference>
<evidence type="ECO:0000313" key="21">
    <source>
        <dbReference type="EMBL" id="CBX19379.1"/>
    </source>
</evidence>
<comment type="similarity">
    <text evidence="2">Belongs to the ligand-gated ion channel (TC 1.A.9) family. Acetylcholine receptor (TC 1.A.9.1) subfamily.</text>
</comment>
<dbReference type="InterPro" id="IPR002394">
    <property type="entry name" value="Nicotinic_acetylcholine_rcpt"/>
</dbReference>
<dbReference type="PRINTS" id="PR00252">
    <property type="entry name" value="NRIONCHANNEL"/>
</dbReference>
<dbReference type="AlphaFoldDB" id="E0WN28"/>
<evidence type="ECO:0000256" key="10">
    <source>
        <dbReference type="ARBA" id="ARBA00023136"/>
    </source>
</evidence>
<evidence type="ECO:0000256" key="8">
    <source>
        <dbReference type="ARBA" id="ARBA00023018"/>
    </source>
</evidence>
<dbReference type="Pfam" id="PF02932">
    <property type="entry name" value="Neur_chan_memb"/>
    <property type="match status" value="1"/>
</dbReference>
<dbReference type="Gene3D" id="2.70.170.10">
    <property type="entry name" value="Neurotransmitter-gated ion-channel ligand-binding domain"/>
    <property type="match status" value="1"/>
</dbReference>
<evidence type="ECO:0000256" key="1">
    <source>
        <dbReference type="ARBA" id="ARBA00003328"/>
    </source>
</evidence>
<dbReference type="EMBL" id="FR689743">
    <property type="protein sequence ID" value="CBX19379.1"/>
    <property type="molecule type" value="mRNA"/>
</dbReference>
<keyword evidence="13" id="KW-0325">Glycoprotein</keyword>
<sequence length="575" mass="65163">MESLLLALVATLAMASCGGMANPEAKRLYDDLLSNYNRLIRPVGNNSDRLTVKMGLRLSQLIDVNLKNQIMTTNVWVEQEWNDYKLKWNPDDYGGVDTLHVPSEHIWLPDIVLYNNADGNYEVTIMTKAILHHTGKVVWKPPAIYKSFCEIDVEYFPFDEQTCFMKFGSWTYDGYLIDLRHLQQTPDSDNIDVGIDLQDYYISVEWDIMRVPAVRNEKFYSCCEEPYPDIIFNITLRRKTLFYTVNLIIPCVGISFLSVLVFYLPSDSGEKISLCISILLSLTVFFLLLAEIIPPTSLTVPLLGKYLLFTMMLVTLSVVVTIAVLNVNFRSPVTHKMAPWVHRLFVELLPKVLCMQRPKKDDNGQDDTQDDRPSEVLTDVFHVPSEIDKYVPYGGKRFSADEFEIPGLPPLRYIQNSQVPTGRADGAGVVSGGSPLHRLGCVEDEMFADAVNLDGATSGESNGPMDDDQCLDRESPVFDKPIVREMEKTIEGSRFIAQHVKNKDKFESVEEDWKYVAMVLDRLFLWIFTLACIGGTALIILQAPSLYDTTQPIDILYSKIAKKKLELLKMGTGEL</sequence>
<comment type="function">
    <text evidence="1">After binding acetylcholine, the AChR responds by an extensive change in conformation that affects all subunits and leads to opening of an ion-conducting channel across the plasma membrane.</text>
</comment>
<dbReference type="GO" id="GO:0004888">
    <property type="term" value="F:transmembrane signaling receptor activity"/>
    <property type="evidence" value="ECO:0007669"/>
    <property type="project" value="InterPro"/>
</dbReference>
<evidence type="ECO:0000256" key="14">
    <source>
        <dbReference type="ARBA" id="ARBA00023257"/>
    </source>
</evidence>
<evidence type="ECO:0000256" key="13">
    <source>
        <dbReference type="ARBA" id="ARBA00023180"/>
    </source>
</evidence>
<feature type="transmembrane region" description="Helical" evidence="18">
    <location>
        <begin position="523"/>
        <end position="543"/>
    </location>
</feature>
<dbReference type="PANTHER" id="PTHR18945">
    <property type="entry name" value="NEUROTRANSMITTER GATED ION CHANNEL"/>
    <property type="match status" value="1"/>
</dbReference>
<dbReference type="GO" id="GO:0045211">
    <property type="term" value="C:postsynaptic membrane"/>
    <property type="evidence" value="ECO:0007669"/>
    <property type="project" value="UniProtKB-SubCell"/>
</dbReference>
<dbReference type="InterPro" id="IPR038050">
    <property type="entry name" value="Neuro_actylchol_rec"/>
</dbReference>
<dbReference type="FunFam" id="2.70.170.10:FF:000013">
    <property type="entry name" value="Acetylcholine receptor subunit alpha"/>
    <property type="match status" value="1"/>
</dbReference>
<evidence type="ECO:0000256" key="18">
    <source>
        <dbReference type="RuleBase" id="RU000687"/>
    </source>
</evidence>
<organism evidence="21">
    <name type="scientific">Ctenocephalides felis</name>
    <name type="common">Cat flea</name>
    <dbReference type="NCBI Taxonomy" id="7515"/>
    <lineage>
        <taxon>Eukaryota</taxon>
        <taxon>Metazoa</taxon>
        <taxon>Ecdysozoa</taxon>
        <taxon>Arthropoda</taxon>
        <taxon>Hexapoda</taxon>
        <taxon>Insecta</taxon>
        <taxon>Pterygota</taxon>
        <taxon>Neoptera</taxon>
        <taxon>Endopterygota</taxon>
        <taxon>Siphonaptera</taxon>
        <taxon>Pulicidae</taxon>
        <taxon>Archaeopsyllinae</taxon>
        <taxon>Ctenocephalides</taxon>
    </lineage>
</organism>
<evidence type="ECO:0000256" key="2">
    <source>
        <dbReference type="ARBA" id="ARBA00009237"/>
    </source>
</evidence>
<keyword evidence="12 21" id="KW-0675">Receptor</keyword>
<dbReference type="SUPFAM" id="SSF63712">
    <property type="entry name" value="Nicotinic receptor ligand binding domain-like"/>
    <property type="match status" value="1"/>
</dbReference>
<keyword evidence="9 18" id="KW-0406">Ion transport</keyword>
<evidence type="ECO:0000256" key="15">
    <source>
        <dbReference type="ARBA" id="ARBA00023286"/>
    </source>
</evidence>
<keyword evidence="8" id="KW-0770">Synapse</keyword>
<dbReference type="OrthoDB" id="5975154at2759"/>
<keyword evidence="16 18" id="KW-0407">Ion channel</keyword>
<keyword evidence="3 18" id="KW-0813">Transport</keyword>